<proteinExistence type="predicted"/>
<gene>
    <name evidence="3" type="ORF">FRACA_2420005</name>
</gene>
<reference evidence="3 4" key="1">
    <citation type="submission" date="2017-06" db="EMBL/GenBank/DDBJ databases">
        <authorList>
            <person name="Kim H.J."/>
            <person name="Triplett B.A."/>
        </authorList>
    </citation>
    <scope>NUCLEOTIDE SEQUENCE [LARGE SCALE GENOMIC DNA]</scope>
    <source>
        <strain evidence="3">FRACA_ARgP5</strain>
    </source>
</reference>
<dbReference type="AlphaFoldDB" id="A0A2I2KRS9"/>
<dbReference type="EMBL" id="FZMO01000160">
    <property type="protein sequence ID" value="SNQ48374.1"/>
    <property type="molecule type" value="Genomic_DNA"/>
</dbReference>
<dbReference type="InterPro" id="IPR025331">
    <property type="entry name" value="TNT"/>
</dbReference>
<evidence type="ECO:0000313" key="4">
    <source>
        <dbReference type="Proteomes" id="UP000234331"/>
    </source>
</evidence>
<dbReference type="InterPro" id="IPR053024">
    <property type="entry name" value="Fungal_surface_NADase"/>
</dbReference>
<feature type="domain" description="TNT" evidence="2">
    <location>
        <begin position="122"/>
        <end position="231"/>
    </location>
</feature>
<organism evidence="3 4">
    <name type="scientific">Frankia canadensis</name>
    <dbReference type="NCBI Taxonomy" id="1836972"/>
    <lineage>
        <taxon>Bacteria</taxon>
        <taxon>Bacillati</taxon>
        <taxon>Actinomycetota</taxon>
        <taxon>Actinomycetes</taxon>
        <taxon>Frankiales</taxon>
        <taxon>Frankiaceae</taxon>
        <taxon>Frankia</taxon>
    </lineage>
</organism>
<dbReference type="PANTHER" id="PTHR42059:SF1">
    <property type="entry name" value="TNT DOMAIN-CONTAINING PROTEIN"/>
    <property type="match status" value="1"/>
</dbReference>
<dbReference type="RefSeq" id="WP_101832063.1">
    <property type="nucleotide sequence ID" value="NZ_FZMO01000160.1"/>
</dbReference>
<accession>A0A2I2KRS9</accession>
<sequence length="241" mass="25984">MRLRRIVVAFAVGGLAFATAAPASAESPRPPAIRSFDACSAADLNGDPRLGPAGLPLFGPVGSELGGYSRTGGHPTRQFIDSWWDPAASFSPFPGIPGNWIFPPSDGYYLRTDGSPVRNTVTLRPGQQIDRFGLPRGSFLSPRGTEYAQRSIPPSNLDDTTRPAGCNYHAYQVLQPFQVYTGAIRPWFDQPGSGRQFQVVCALVPGSTASPLCNQQTGNLQLQYLLDQHLLAEIPVNTSKI</sequence>
<dbReference type="OrthoDB" id="4745173at2"/>
<feature type="signal peptide" evidence="1">
    <location>
        <begin position="1"/>
        <end position="20"/>
    </location>
</feature>
<dbReference type="GO" id="GO:0050135">
    <property type="term" value="F:NADP+ nucleosidase activity"/>
    <property type="evidence" value="ECO:0007669"/>
    <property type="project" value="InterPro"/>
</dbReference>
<evidence type="ECO:0000313" key="3">
    <source>
        <dbReference type="EMBL" id="SNQ48374.1"/>
    </source>
</evidence>
<evidence type="ECO:0000256" key="1">
    <source>
        <dbReference type="SAM" id="SignalP"/>
    </source>
</evidence>
<name>A0A2I2KRS9_9ACTN</name>
<protein>
    <recommendedName>
        <fullName evidence="2">TNT domain-containing protein</fullName>
    </recommendedName>
</protein>
<dbReference type="PANTHER" id="PTHR42059">
    <property type="entry name" value="TNT DOMAIN-CONTAINING PROTEIN"/>
    <property type="match status" value="1"/>
</dbReference>
<keyword evidence="4" id="KW-1185">Reference proteome</keyword>
<feature type="chain" id="PRO_5039245944" description="TNT domain-containing protein" evidence="1">
    <location>
        <begin position="21"/>
        <end position="241"/>
    </location>
</feature>
<dbReference type="Pfam" id="PF14021">
    <property type="entry name" value="TNT"/>
    <property type="match status" value="1"/>
</dbReference>
<keyword evidence="1" id="KW-0732">Signal</keyword>
<evidence type="ECO:0000259" key="2">
    <source>
        <dbReference type="Pfam" id="PF14021"/>
    </source>
</evidence>
<dbReference type="Proteomes" id="UP000234331">
    <property type="component" value="Unassembled WGS sequence"/>
</dbReference>